<evidence type="ECO:0000313" key="4">
    <source>
        <dbReference type="Proteomes" id="UP000469559"/>
    </source>
</evidence>
<evidence type="ECO:0000256" key="1">
    <source>
        <dbReference type="SAM" id="MobiDB-lite"/>
    </source>
</evidence>
<dbReference type="InterPro" id="IPR036322">
    <property type="entry name" value="WD40_repeat_dom_sf"/>
</dbReference>
<gene>
    <name evidence="3" type="primary">SPCC4G3.03</name>
    <name evidence="3" type="ORF">LARI1_G002189</name>
</gene>
<evidence type="ECO:0000313" key="3">
    <source>
        <dbReference type="EMBL" id="TVY19221.1"/>
    </source>
</evidence>
<proteinExistence type="predicted"/>
<feature type="region of interest" description="Disordered" evidence="1">
    <location>
        <begin position="576"/>
        <end position="595"/>
    </location>
</feature>
<dbReference type="InterPro" id="IPR015943">
    <property type="entry name" value="WD40/YVTN_repeat-like_dom_sf"/>
</dbReference>
<dbReference type="EMBL" id="QGMF01000120">
    <property type="protein sequence ID" value="TVY19221.1"/>
    <property type="molecule type" value="Genomic_DNA"/>
</dbReference>
<dbReference type="PANTHER" id="PTHR43991">
    <property type="entry name" value="WD REPEAT PROTEIN (AFU_ORTHOLOGUE AFUA_8G05640)-RELATED"/>
    <property type="match status" value="1"/>
</dbReference>
<dbReference type="SUPFAM" id="SSF50978">
    <property type="entry name" value="WD40 repeat-like"/>
    <property type="match status" value="1"/>
</dbReference>
<feature type="region of interest" description="Disordered" evidence="1">
    <location>
        <begin position="633"/>
        <end position="660"/>
    </location>
</feature>
<accession>A0A8T9BIM3</accession>
<dbReference type="AlphaFoldDB" id="A0A8T9BIM3"/>
<dbReference type="InterPro" id="IPR019417">
    <property type="entry name" value="DUF2415"/>
</dbReference>
<organism evidence="3 4">
    <name type="scientific">Lachnellula arida</name>
    <dbReference type="NCBI Taxonomy" id="1316785"/>
    <lineage>
        <taxon>Eukaryota</taxon>
        <taxon>Fungi</taxon>
        <taxon>Dikarya</taxon>
        <taxon>Ascomycota</taxon>
        <taxon>Pezizomycotina</taxon>
        <taxon>Leotiomycetes</taxon>
        <taxon>Helotiales</taxon>
        <taxon>Lachnaceae</taxon>
        <taxon>Lachnellula</taxon>
    </lineage>
</organism>
<feature type="compositionally biased region" description="Basic and acidic residues" evidence="1">
    <location>
        <begin position="109"/>
        <end position="119"/>
    </location>
</feature>
<feature type="region of interest" description="Disordered" evidence="1">
    <location>
        <begin position="109"/>
        <end position="133"/>
    </location>
</feature>
<dbReference type="Pfam" id="PF10313">
    <property type="entry name" value="DUF2415"/>
    <property type="match status" value="1"/>
</dbReference>
<comment type="caution">
    <text evidence="3">The sequence shown here is derived from an EMBL/GenBank/DDBJ whole genome shotgun (WGS) entry which is preliminary data.</text>
</comment>
<dbReference type="Gene3D" id="2.130.10.10">
    <property type="entry name" value="YVTN repeat-like/Quinoprotein amine dehydrogenase"/>
    <property type="match status" value="2"/>
</dbReference>
<evidence type="ECO:0000259" key="2">
    <source>
        <dbReference type="Pfam" id="PF10313"/>
    </source>
</evidence>
<feature type="region of interest" description="Disordered" evidence="1">
    <location>
        <begin position="518"/>
        <end position="539"/>
    </location>
</feature>
<feature type="compositionally biased region" description="Basic and acidic residues" evidence="1">
    <location>
        <begin position="524"/>
        <end position="539"/>
    </location>
</feature>
<protein>
    <recommendedName>
        <fullName evidence="2">DUF2415 domain-containing protein</fullName>
    </recommendedName>
</protein>
<sequence length="709" mass="79806">MAVKEESLHDATEDFILPKPRKYYRAAIQAEHWQLRSLISSPQQNFVYYPSGNEIIRLDTKKHEREIITALSFAPRCLTASKDWLCCGGDDGKYVAVCLDDNKRAAAEGDTDPDARLPLDLDPSSRTTAREASSIGSLLSLSRRPRGPLSSKTSKIGLEIVNCIELWSPNSIASEAAYDIPIAVLSNNDKSVFILDVAESKILEQIDFPDNVNRALLSPDGTLLVTICDDPYLYLHTRAWRKAHWVEDIFVDEGYQWESQGRLRLEGQKQSDESNMRGSFAACFSNSGKYLAIATQYGAISIFDAVTLLDENVDSLLKVFTSSRPGPKSGAIRAMSFSPGPFDLLVWTESSERIAIADLRNMFLSRQVISIDSHAEGVERVVVTSSSNDGAIDPRLRRFRAESPSNSTTPDYLGLDLERRQLRHLTREMIDRHQAPLTIEETEVLQAHRIARRQRDEANEARESLERASSSRLSILRDIQTLTNTSTSRPAERRISTSNLPAALREFVNPERSAASFRSFINERNQDRERRSQAEQEPRRLNLIQLAAAESAIERETLGPNTPRNNNDTASALERLTLTPSRQPPRGTDSPNSPWAEIDALYRTRIPSEPPLDRSTRLRIEIEDEDRRDFAHRLRQPWRPSDDLNPTGTESRGGRSSVLRSMFPNGSFETMGCSWSQDGRILYVGAEDGIHEFHVNTASRKVFPSLVLR</sequence>
<name>A0A8T9BIM3_9HELO</name>
<feature type="domain" description="DUF2415" evidence="2">
    <location>
        <begin position="330"/>
        <end position="369"/>
    </location>
</feature>
<reference evidence="3 4" key="1">
    <citation type="submission" date="2018-05" db="EMBL/GenBank/DDBJ databases">
        <title>Whole genome sequencing for identification of molecular markers to develop diagnostic detection tools for the regulated plant pathogen Lachnellula willkommii.</title>
        <authorList>
            <person name="Giroux E."/>
            <person name="Bilodeau G."/>
        </authorList>
    </citation>
    <scope>NUCLEOTIDE SEQUENCE [LARGE SCALE GENOMIC DNA]</scope>
    <source>
        <strain evidence="3 4">CBS 203.66</strain>
    </source>
</reference>
<dbReference type="OrthoDB" id="64353at2759"/>
<dbReference type="PANTHER" id="PTHR43991:SF9">
    <property type="entry name" value="DUF2415 DOMAIN-CONTAINING PROTEIN"/>
    <property type="match status" value="1"/>
</dbReference>
<keyword evidence="4" id="KW-1185">Reference proteome</keyword>
<dbReference type="Proteomes" id="UP000469559">
    <property type="component" value="Unassembled WGS sequence"/>
</dbReference>